<dbReference type="InterPro" id="IPR002577">
    <property type="entry name" value="HTH_HxlR"/>
</dbReference>
<comment type="caution">
    <text evidence="5">The sequence shown here is derived from an EMBL/GenBank/DDBJ whole genome shotgun (WGS) entry which is preliminary data.</text>
</comment>
<organism evidence="5 6">
    <name type="scientific">Methanospirillum lacunae</name>
    <dbReference type="NCBI Taxonomy" id="668570"/>
    <lineage>
        <taxon>Archaea</taxon>
        <taxon>Methanobacteriati</taxon>
        <taxon>Methanobacteriota</taxon>
        <taxon>Stenosarchaea group</taxon>
        <taxon>Methanomicrobia</taxon>
        <taxon>Methanomicrobiales</taxon>
        <taxon>Methanospirillaceae</taxon>
        <taxon>Methanospirillum</taxon>
    </lineage>
</organism>
<dbReference type="EMBL" id="QGMY01000002">
    <property type="protein sequence ID" value="PWR73810.1"/>
    <property type="molecule type" value="Genomic_DNA"/>
</dbReference>
<dbReference type="InterPro" id="IPR036388">
    <property type="entry name" value="WH-like_DNA-bd_sf"/>
</dbReference>
<reference evidence="5 6" key="1">
    <citation type="submission" date="2018-05" db="EMBL/GenBank/DDBJ databases">
        <title>Draft genome of Methanospirillum lacunae Ki8-1.</title>
        <authorList>
            <person name="Dueholm M.S."/>
            <person name="Nielsen P.H."/>
            <person name="Bakmann L.F."/>
            <person name="Otzen D.E."/>
        </authorList>
    </citation>
    <scope>NUCLEOTIDE SEQUENCE [LARGE SCALE GENOMIC DNA]</scope>
    <source>
        <strain evidence="5 6">Ki8-1</strain>
    </source>
</reference>
<dbReference type="InterPro" id="IPR036390">
    <property type="entry name" value="WH_DNA-bd_sf"/>
</dbReference>
<dbReference type="OrthoDB" id="10490at2157"/>
<keyword evidence="3" id="KW-0804">Transcription</keyword>
<dbReference type="Pfam" id="PF01638">
    <property type="entry name" value="HxlR"/>
    <property type="match status" value="1"/>
</dbReference>
<evidence type="ECO:0000256" key="3">
    <source>
        <dbReference type="ARBA" id="ARBA00023163"/>
    </source>
</evidence>
<protein>
    <submittedName>
        <fullName evidence="5">Transcriptional regulator</fullName>
    </submittedName>
</protein>
<dbReference type="SUPFAM" id="SSF46785">
    <property type="entry name" value="Winged helix' DNA-binding domain"/>
    <property type="match status" value="1"/>
</dbReference>
<accession>A0A2V2N5D6</accession>
<dbReference type="GeneID" id="97549139"/>
<dbReference type="RefSeq" id="WP_109967090.1">
    <property type="nucleotide sequence ID" value="NZ_CP176093.1"/>
</dbReference>
<dbReference type="PANTHER" id="PTHR33204">
    <property type="entry name" value="TRANSCRIPTIONAL REGULATOR, MARR FAMILY"/>
    <property type="match status" value="1"/>
</dbReference>
<dbReference type="Proteomes" id="UP000245657">
    <property type="component" value="Unassembled WGS sequence"/>
</dbReference>
<evidence type="ECO:0000256" key="1">
    <source>
        <dbReference type="ARBA" id="ARBA00023015"/>
    </source>
</evidence>
<evidence type="ECO:0000259" key="4">
    <source>
        <dbReference type="PROSITE" id="PS51118"/>
    </source>
</evidence>
<dbReference type="AlphaFoldDB" id="A0A2V2N5D6"/>
<gene>
    <name evidence="5" type="ORF">DK846_01175</name>
</gene>
<dbReference type="Gene3D" id="1.10.10.10">
    <property type="entry name" value="Winged helix-like DNA-binding domain superfamily/Winged helix DNA-binding domain"/>
    <property type="match status" value="1"/>
</dbReference>
<keyword evidence="6" id="KW-1185">Reference proteome</keyword>
<dbReference type="InterPro" id="IPR011991">
    <property type="entry name" value="ArsR-like_HTH"/>
</dbReference>
<proteinExistence type="predicted"/>
<keyword evidence="2" id="KW-0238">DNA-binding</keyword>
<feature type="domain" description="HTH hxlR-type" evidence="4">
    <location>
        <begin position="9"/>
        <end position="107"/>
    </location>
</feature>
<keyword evidence="1" id="KW-0805">Transcription regulation</keyword>
<dbReference type="PANTHER" id="PTHR33204:SF29">
    <property type="entry name" value="TRANSCRIPTIONAL REGULATOR"/>
    <property type="match status" value="1"/>
</dbReference>
<dbReference type="PROSITE" id="PS51118">
    <property type="entry name" value="HTH_HXLR"/>
    <property type="match status" value="1"/>
</dbReference>
<evidence type="ECO:0000313" key="6">
    <source>
        <dbReference type="Proteomes" id="UP000245657"/>
    </source>
</evidence>
<sequence length="122" mass="13935">MKCEKVTKCRLESVVDIIGSKWNLMIIWHLRTSTLRFSELQNRMCGINSKTITKHLRDLENEAIISRTVYPEVPPRVEYALTEQGKEILPIIDEMLIWGGKFRHPPDGIAGCEPEGVIATTE</sequence>
<name>A0A2V2N5D6_9EURY</name>
<dbReference type="GO" id="GO:0003677">
    <property type="term" value="F:DNA binding"/>
    <property type="evidence" value="ECO:0007669"/>
    <property type="project" value="UniProtKB-KW"/>
</dbReference>
<dbReference type="CDD" id="cd00090">
    <property type="entry name" value="HTH_ARSR"/>
    <property type="match status" value="1"/>
</dbReference>
<evidence type="ECO:0000256" key="2">
    <source>
        <dbReference type="ARBA" id="ARBA00023125"/>
    </source>
</evidence>
<evidence type="ECO:0000313" key="5">
    <source>
        <dbReference type="EMBL" id="PWR73810.1"/>
    </source>
</evidence>